<dbReference type="EMBL" id="SACS01000010">
    <property type="protein sequence ID" value="RVU37336.1"/>
    <property type="molecule type" value="Genomic_DNA"/>
</dbReference>
<evidence type="ECO:0000256" key="5">
    <source>
        <dbReference type="ARBA" id="ARBA00022679"/>
    </source>
</evidence>
<dbReference type="NCBIfam" id="NF000839">
    <property type="entry name" value="PRK00071.1-1"/>
    <property type="match status" value="1"/>
</dbReference>
<dbReference type="SUPFAM" id="SSF52374">
    <property type="entry name" value="Nucleotidylyl transferase"/>
    <property type="match status" value="1"/>
</dbReference>
<keyword evidence="6 11" id="KW-0548">Nucleotidyltransferase</keyword>
<dbReference type="Pfam" id="PF01467">
    <property type="entry name" value="CTP_transf_like"/>
    <property type="match status" value="1"/>
</dbReference>
<comment type="pathway">
    <text evidence="2 11">Cofactor biosynthesis; NAD(+) biosynthesis; deamido-NAD(+) from nicotinate D-ribonucleotide: step 1/1.</text>
</comment>
<keyword evidence="14" id="KW-1185">Reference proteome</keyword>
<comment type="similarity">
    <text evidence="3 11">Belongs to the NadD family.</text>
</comment>
<comment type="caution">
    <text evidence="13">The sequence shown here is derived from an EMBL/GenBank/DDBJ whole genome shotgun (WGS) entry which is preliminary data.</text>
</comment>
<dbReference type="GO" id="GO:0009435">
    <property type="term" value="P:NAD+ biosynthetic process"/>
    <property type="evidence" value="ECO:0007669"/>
    <property type="project" value="UniProtKB-UniRule"/>
</dbReference>
<dbReference type="HAMAP" id="MF_00244">
    <property type="entry name" value="NaMN_adenylyltr"/>
    <property type="match status" value="1"/>
</dbReference>
<evidence type="ECO:0000256" key="3">
    <source>
        <dbReference type="ARBA" id="ARBA00009014"/>
    </source>
</evidence>
<dbReference type="AlphaFoldDB" id="A0A437QS45"/>
<evidence type="ECO:0000256" key="9">
    <source>
        <dbReference type="ARBA" id="ARBA00023027"/>
    </source>
</evidence>
<accession>A0A437QS45</accession>
<dbReference type="PANTHER" id="PTHR39321:SF3">
    <property type="entry name" value="PHOSPHOPANTETHEINE ADENYLYLTRANSFERASE"/>
    <property type="match status" value="1"/>
</dbReference>
<comment type="catalytic activity">
    <reaction evidence="10 11">
        <text>nicotinate beta-D-ribonucleotide + ATP + H(+) = deamido-NAD(+) + diphosphate</text>
        <dbReference type="Rhea" id="RHEA:22860"/>
        <dbReference type="ChEBI" id="CHEBI:15378"/>
        <dbReference type="ChEBI" id="CHEBI:30616"/>
        <dbReference type="ChEBI" id="CHEBI:33019"/>
        <dbReference type="ChEBI" id="CHEBI:57502"/>
        <dbReference type="ChEBI" id="CHEBI:58437"/>
        <dbReference type="EC" id="2.7.7.18"/>
    </reaction>
</comment>
<comment type="function">
    <text evidence="1 11">Catalyzes the reversible adenylation of nicotinate mononucleotide (NaMN) to nicotinic acid adenine dinucleotide (NaAD).</text>
</comment>
<dbReference type="EC" id="2.7.7.18" evidence="11"/>
<dbReference type="InterPro" id="IPR014729">
    <property type="entry name" value="Rossmann-like_a/b/a_fold"/>
</dbReference>
<evidence type="ECO:0000256" key="11">
    <source>
        <dbReference type="HAMAP-Rule" id="MF_00244"/>
    </source>
</evidence>
<evidence type="ECO:0000259" key="12">
    <source>
        <dbReference type="Pfam" id="PF01467"/>
    </source>
</evidence>
<sequence length="217" mass="24708">MAMLGFYGGTFDPIHQGHLQSVLYVQQYCQLDRLELIPCHLPPHRTHPGVSSEHRAEMVRLAIAPYPQLALNLLELAKNSPSYTVETMELLRAQYPNDTLLFVIGMDSLTQFHRWFRYRDILKLCHLLVCQRPGYQPESIETKALLAEHQLAAVSDLHSNTQGGILILPNPMLDVSATAIRKSLQQSANIQSHPQQSHRLQIEAVQAYILEHQLYQV</sequence>
<dbReference type="RefSeq" id="WP_127699063.1">
    <property type="nucleotide sequence ID" value="NZ_SACS01000010.1"/>
</dbReference>
<protein>
    <recommendedName>
        <fullName evidence="11">Probable nicotinate-nucleotide adenylyltransferase</fullName>
        <ecNumber evidence="11">2.7.7.18</ecNumber>
    </recommendedName>
    <alternativeName>
        <fullName evidence="11">Deamido-NAD(+) diphosphorylase</fullName>
    </alternativeName>
    <alternativeName>
        <fullName evidence="11">Deamido-NAD(+) pyrophosphorylase</fullName>
    </alternativeName>
    <alternativeName>
        <fullName evidence="11">Nicotinate mononucleotide adenylyltransferase</fullName>
        <shortName evidence="11">NaMN adenylyltransferase</shortName>
    </alternativeName>
</protein>
<dbReference type="UniPathway" id="UPA00253">
    <property type="reaction ID" value="UER00332"/>
</dbReference>
<dbReference type="InterPro" id="IPR005248">
    <property type="entry name" value="NadD/NMNAT"/>
</dbReference>
<dbReference type="CDD" id="cd02165">
    <property type="entry name" value="NMNAT"/>
    <property type="match status" value="1"/>
</dbReference>
<dbReference type="NCBIfam" id="TIGR00482">
    <property type="entry name" value="nicotinate (nicotinamide) nucleotide adenylyltransferase"/>
    <property type="match status" value="1"/>
</dbReference>
<evidence type="ECO:0000313" key="14">
    <source>
        <dbReference type="Proteomes" id="UP000283077"/>
    </source>
</evidence>
<evidence type="ECO:0000256" key="7">
    <source>
        <dbReference type="ARBA" id="ARBA00022741"/>
    </source>
</evidence>
<feature type="domain" description="Cytidyltransferase-like" evidence="12">
    <location>
        <begin position="6"/>
        <end position="182"/>
    </location>
</feature>
<keyword evidence="9 11" id="KW-0520">NAD</keyword>
<dbReference type="Gene3D" id="3.40.50.620">
    <property type="entry name" value="HUPs"/>
    <property type="match status" value="1"/>
</dbReference>
<name>A0A437QS45_9GAMM</name>
<evidence type="ECO:0000256" key="2">
    <source>
        <dbReference type="ARBA" id="ARBA00005019"/>
    </source>
</evidence>
<evidence type="ECO:0000313" key="13">
    <source>
        <dbReference type="EMBL" id="RVU37336.1"/>
    </source>
</evidence>
<proteinExistence type="inferred from homology"/>
<dbReference type="GO" id="GO:0004515">
    <property type="term" value="F:nicotinate-nucleotide adenylyltransferase activity"/>
    <property type="evidence" value="ECO:0007669"/>
    <property type="project" value="UniProtKB-UniRule"/>
</dbReference>
<dbReference type="Proteomes" id="UP000283077">
    <property type="component" value="Unassembled WGS sequence"/>
</dbReference>
<keyword evidence="4 11" id="KW-0662">Pyridine nucleotide biosynthesis</keyword>
<dbReference type="OrthoDB" id="5295945at2"/>
<keyword evidence="5 11" id="KW-0808">Transferase</keyword>
<evidence type="ECO:0000256" key="6">
    <source>
        <dbReference type="ARBA" id="ARBA00022695"/>
    </source>
</evidence>
<organism evidence="13 14">
    <name type="scientific">Rheinheimera riviphila</name>
    <dbReference type="NCBI Taxonomy" id="1834037"/>
    <lineage>
        <taxon>Bacteria</taxon>
        <taxon>Pseudomonadati</taxon>
        <taxon>Pseudomonadota</taxon>
        <taxon>Gammaproteobacteria</taxon>
        <taxon>Chromatiales</taxon>
        <taxon>Chromatiaceae</taxon>
        <taxon>Rheinheimera</taxon>
    </lineage>
</organism>
<dbReference type="InterPro" id="IPR004821">
    <property type="entry name" value="Cyt_trans-like"/>
</dbReference>
<keyword evidence="8 11" id="KW-0067">ATP-binding</keyword>
<reference evidence="13 14" key="1">
    <citation type="submission" date="2019-01" db="EMBL/GenBank/DDBJ databases">
        <authorList>
            <person name="Chen W.-M."/>
        </authorList>
    </citation>
    <scope>NUCLEOTIDE SEQUENCE [LARGE SCALE GENOMIC DNA]</scope>
    <source>
        <strain evidence="13 14">KYPC3</strain>
    </source>
</reference>
<gene>
    <name evidence="11" type="primary">nadD</name>
    <name evidence="13" type="ORF">EOE67_10645</name>
</gene>
<evidence type="ECO:0000256" key="10">
    <source>
        <dbReference type="ARBA" id="ARBA00048721"/>
    </source>
</evidence>
<evidence type="ECO:0000256" key="1">
    <source>
        <dbReference type="ARBA" id="ARBA00002324"/>
    </source>
</evidence>
<evidence type="ECO:0000256" key="4">
    <source>
        <dbReference type="ARBA" id="ARBA00022642"/>
    </source>
</evidence>
<evidence type="ECO:0000256" key="8">
    <source>
        <dbReference type="ARBA" id="ARBA00022840"/>
    </source>
</evidence>
<dbReference type="GO" id="GO:0005524">
    <property type="term" value="F:ATP binding"/>
    <property type="evidence" value="ECO:0007669"/>
    <property type="project" value="UniProtKB-KW"/>
</dbReference>
<dbReference type="PANTHER" id="PTHR39321">
    <property type="entry name" value="NICOTINATE-NUCLEOTIDE ADENYLYLTRANSFERASE-RELATED"/>
    <property type="match status" value="1"/>
</dbReference>
<keyword evidence="7 11" id="KW-0547">Nucleotide-binding</keyword>